<evidence type="ECO:0000313" key="2">
    <source>
        <dbReference type="Proteomes" id="UP001057452"/>
    </source>
</evidence>
<name>A0ACB9XHD6_CHAAC</name>
<accession>A0ACB9XHD6</accession>
<reference evidence="1" key="1">
    <citation type="submission" date="2022-05" db="EMBL/GenBank/DDBJ databases">
        <title>Chromosome-level genome of Chaenocephalus aceratus.</title>
        <authorList>
            <person name="Park H."/>
        </authorList>
    </citation>
    <scope>NUCLEOTIDE SEQUENCE</scope>
    <source>
        <strain evidence="1">KU_202001</strain>
    </source>
</reference>
<organism evidence="1 2">
    <name type="scientific">Chaenocephalus aceratus</name>
    <name type="common">Blackfin icefish</name>
    <name type="synonym">Chaenichthys aceratus</name>
    <dbReference type="NCBI Taxonomy" id="36190"/>
    <lineage>
        <taxon>Eukaryota</taxon>
        <taxon>Metazoa</taxon>
        <taxon>Chordata</taxon>
        <taxon>Craniata</taxon>
        <taxon>Vertebrata</taxon>
        <taxon>Euteleostomi</taxon>
        <taxon>Actinopterygii</taxon>
        <taxon>Neopterygii</taxon>
        <taxon>Teleostei</taxon>
        <taxon>Neoteleostei</taxon>
        <taxon>Acanthomorphata</taxon>
        <taxon>Eupercaria</taxon>
        <taxon>Perciformes</taxon>
        <taxon>Notothenioidei</taxon>
        <taxon>Channichthyidae</taxon>
        <taxon>Chaenocephalus</taxon>
    </lineage>
</organism>
<comment type="caution">
    <text evidence="1">The sequence shown here is derived from an EMBL/GenBank/DDBJ whole genome shotgun (WGS) entry which is preliminary data.</text>
</comment>
<dbReference type="EMBL" id="CM043790">
    <property type="protein sequence ID" value="KAI4826016.1"/>
    <property type="molecule type" value="Genomic_DNA"/>
</dbReference>
<proteinExistence type="predicted"/>
<keyword evidence="2" id="KW-1185">Reference proteome</keyword>
<feature type="non-terminal residue" evidence="1">
    <location>
        <position position="1"/>
    </location>
</feature>
<feature type="non-terminal residue" evidence="1">
    <location>
        <position position="101"/>
    </location>
</feature>
<sequence>YPTTSDPSTATVRPAPVTLRPCAPRPQRSAALLPAQPKPAPKPQWSQECRRVTASVWDLARQKLRVTSTPSHFEMDPWWQLLGDPSDVSISLSKEIARGST</sequence>
<gene>
    <name evidence="1" type="ORF">KUCAC02_021675</name>
</gene>
<dbReference type="Proteomes" id="UP001057452">
    <property type="component" value="Chromosome 6"/>
</dbReference>
<protein>
    <submittedName>
        <fullName evidence="1">Uncharacterized protein</fullName>
    </submittedName>
</protein>
<evidence type="ECO:0000313" key="1">
    <source>
        <dbReference type="EMBL" id="KAI4826016.1"/>
    </source>
</evidence>